<keyword evidence="12" id="KW-1185">Reference proteome</keyword>
<dbReference type="SMART" id="SM00382">
    <property type="entry name" value="AAA"/>
    <property type="match status" value="2"/>
</dbReference>
<evidence type="ECO:0000256" key="7">
    <source>
        <dbReference type="ARBA" id="ARBA00022840"/>
    </source>
</evidence>
<dbReference type="FunFam" id="3.40.50.300:FF:000127">
    <property type="entry name" value="Ribose import ATP-binding protein RbsA"/>
    <property type="match status" value="1"/>
</dbReference>
<dbReference type="GO" id="GO:0005524">
    <property type="term" value="F:ATP binding"/>
    <property type="evidence" value="ECO:0007669"/>
    <property type="project" value="UniProtKB-KW"/>
</dbReference>
<dbReference type="Proteomes" id="UP000053370">
    <property type="component" value="Unassembled WGS sequence"/>
</dbReference>
<evidence type="ECO:0000256" key="2">
    <source>
        <dbReference type="ARBA" id="ARBA00022448"/>
    </source>
</evidence>
<evidence type="ECO:0000256" key="9">
    <source>
        <dbReference type="ARBA" id="ARBA00023136"/>
    </source>
</evidence>
<dbReference type="PROSITE" id="PS50893">
    <property type="entry name" value="ABC_TRANSPORTER_2"/>
    <property type="match status" value="2"/>
</dbReference>
<reference evidence="11" key="1">
    <citation type="journal article" date="2015" name="Genome Announc.">
        <title>Draft Genome Sequence of Anaerolineae Strain TC1, a Novel Isolate from a Methanogenic Wastewater Treatment System.</title>
        <authorList>
            <person name="Matsuura N."/>
            <person name="Tourlousse D.M."/>
            <person name="Sun L."/>
            <person name="Toyonaga M."/>
            <person name="Kuroda K."/>
            <person name="Ohashi A."/>
            <person name="Cruz R."/>
            <person name="Yamaguchi T."/>
            <person name="Sekiguchi Y."/>
        </authorList>
    </citation>
    <scope>NUCLEOTIDE SEQUENCE [LARGE SCALE GENOMIC DNA]</scope>
    <source>
        <strain evidence="11">TC1</strain>
    </source>
</reference>
<evidence type="ECO:0000256" key="6">
    <source>
        <dbReference type="ARBA" id="ARBA00022741"/>
    </source>
</evidence>
<keyword evidence="9" id="KW-0472">Membrane</keyword>
<keyword evidence="6" id="KW-0547">Nucleotide-binding</keyword>
<evidence type="ECO:0000256" key="4">
    <source>
        <dbReference type="ARBA" id="ARBA00022597"/>
    </source>
</evidence>
<keyword evidence="4 11" id="KW-0762">Sugar transport</keyword>
<dbReference type="InterPro" id="IPR003593">
    <property type="entry name" value="AAA+_ATPase"/>
</dbReference>
<evidence type="ECO:0000313" key="11">
    <source>
        <dbReference type="EMBL" id="GAP40544.1"/>
    </source>
</evidence>
<dbReference type="STRING" id="1678840.ATC1_13520"/>
<dbReference type="AlphaFoldDB" id="A0A0S7BUF5"/>
<dbReference type="PROSITE" id="PS00211">
    <property type="entry name" value="ABC_TRANSPORTER_1"/>
    <property type="match status" value="1"/>
</dbReference>
<organism evidence="11">
    <name type="scientific">Flexilinea flocculi</name>
    <dbReference type="NCBI Taxonomy" id="1678840"/>
    <lineage>
        <taxon>Bacteria</taxon>
        <taxon>Bacillati</taxon>
        <taxon>Chloroflexota</taxon>
        <taxon>Anaerolineae</taxon>
        <taxon>Anaerolineales</taxon>
        <taxon>Anaerolineaceae</taxon>
        <taxon>Flexilinea</taxon>
    </lineage>
</organism>
<dbReference type="CDD" id="cd03215">
    <property type="entry name" value="ABC_Carb_Monos_II"/>
    <property type="match status" value="1"/>
</dbReference>
<keyword evidence="2" id="KW-0813">Transport</keyword>
<dbReference type="PANTHER" id="PTHR43790:SF3">
    <property type="entry name" value="D-ALLOSE IMPORT ATP-BINDING PROTEIN ALSA-RELATED"/>
    <property type="match status" value="1"/>
</dbReference>
<dbReference type="RefSeq" id="WP_062279933.1">
    <property type="nucleotide sequence ID" value="NZ_DF968181.1"/>
</dbReference>
<keyword evidence="5" id="KW-0677">Repeat</keyword>
<keyword evidence="8" id="KW-1278">Translocase</keyword>
<keyword evidence="7" id="KW-0067">ATP-binding</keyword>
<dbReference type="InterPro" id="IPR050107">
    <property type="entry name" value="ABC_carbohydrate_import_ATPase"/>
</dbReference>
<evidence type="ECO:0000259" key="10">
    <source>
        <dbReference type="PROSITE" id="PS50893"/>
    </source>
</evidence>
<dbReference type="EMBL" id="DF968181">
    <property type="protein sequence ID" value="GAP40544.1"/>
    <property type="molecule type" value="Genomic_DNA"/>
</dbReference>
<feature type="domain" description="ABC transporter" evidence="10">
    <location>
        <begin position="258"/>
        <end position="500"/>
    </location>
</feature>
<evidence type="ECO:0000256" key="5">
    <source>
        <dbReference type="ARBA" id="ARBA00022737"/>
    </source>
</evidence>
<evidence type="ECO:0000256" key="1">
    <source>
        <dbReference type="ARBA" id="ARBA00004202"/>
    </source>
</evidence>
<proteinExistence type="predicted"/>
<name>A0A0S7BUF5_9CHLR</name>
<evidence type="ECO:0000256" key="8">
    <source>
        <dbReference type="ARBA" id="ARBA00022967"/>
    </source>
</evidence>
<gene>
    <name evidence="11" type="ORF">ATC1_13520</name>
</gene>
<dbReference type="CDD" id="cd03216">
    <property type="entry name" value="ABC_Carb_Monos_I"/>
    <property type="match status" value="1"/>
</dbReference>
<dbReference type="InterPro" id="IPR017871">
    <property type="entry name" value="ABC_transporter-like_CS"/>
</dbReference>
<dbReference type="GO" id="GO:0005886">
    <property type="term" value="C:plasma membrane"/>
    <property type="evidence" value="ECO:0007669"/>
    <property type="project" value="UniProtKB-SubCell"/>
</dbReference>
<dbReference type="PATRIC" id="fig|1678840.3.peg.1821"/>
<dbReference type="Pfam" id="PF00005">
    <property type="entry name" value="ABC_tran"/>
    <property type="match status" value="2"/>
</dbReference>
<comment type="subcellular location">
    <subcellularLocation>
        <location evidence="1">Cell membrane</location>
        <topology evidence="1">Peripheral membrane protein</topology>
    </subcellularLocation>
</comment>
<dbReference type="SUPFAM" id="SSF52540">
    <property type="entry name" value="P-loop containing nucleoside triphosphate hydrolases"/>
    <property type="match status" value="2"/>
</dbReference>
<dbReference type="GO" id="GO:0016887">
    <property type="term" value="F:ATP hydrolysis activity"/>
    <property type="evidence" value="ECO:0007669"/>
    <property type="project" value="InterPro"/>
</dbReference>
<keyword evidence="3" id="KW-1003">Cell membrane</keyword>
<dbReference type="Gene3D" id="3.40.50.300">
    <property type="entry name" value="P-loop containing nucleotide triphosphate hydrolases"/>
    <property type="match status" value="2"/>
</dbReference>
<sequence>MDCEYFLEMFHINKTFPGAKVLNDISLKIKPGEIRALVGENGAGKSTLIKILGGIYKKDNDDGLIKINGETVEINSVEEAKKYGICIIHQEISLADNMSVADNLFMGAELMTRNNIFLNDKEMIFQSQKIMDEMGVDIDVTEKVGSLSIAKQQMVEISRSLLTNARLIVMDEPTSSLTSNEIVQLFYQIDQLKQAGIAIIYISHRLPEIFRVSDSITILRDGNLIGTHKTSDLSEHQIISMMVGREISEIYSSDKQIIPGPEFLSVTNLSNKKLRNIKFSLRKGEILGFAGLIGAGRTELARAIFGIDKISSGEIFIKGKKIEIKHPMDAINCGIGYVPENRKTEGLFLNNTIRYNISITILEKFIQFIHVNRKKEKSIVDNFTKFLDIKMVSADQEVMFLSGGNQQKVLVSKWLTTEPSILILDEPTRGIDIGSKSEIYHLINRLAQKGIAIILISSEMDEIVNLCNRVIVMHEGEITGELENSEIDRLSQERIMWLAAGGNG</sequence>
<evidence type="ECO:0000256" key="3">
    <source>
        <dbReference type="ARBA" id="ARBA00022475"/>
    </source>
</evidence>
<dbReference type="InterPro" id="IPR027417">
    <property type="entry name" value="P-loop_NTPase"/>
</dbReference>
<evidence type="ECO:0000313" key="12">
    <source>
        <dbReference type="Proteomes" id="UP000053370"/>
    </source>
</evidence>
<dbReference type="InterPro" id="IPR003439">
    <property type="entry name" value="ABC_transporter-like_ATP-bd"/>
</dbReference>
<dbReference type="PANTHER" id="PTHR43790">
    <property type="entry name" value="CARBOHYDRATE TRANSPORT ATP-BINDING PROTEIN MG119-RELATED"/>
    <property type="match status" value="1"/>
</dbReference>
<protein>
    <submittedName>
        <fullName evidence="11">ABC-type sugar transport system, ATPase component</fullName>
    </submittedName>
</protein>
<accession>A0A0S7BUF5</accession>
<feature type="domain" description="ABC transporter" evidence="10">
    <location>
        <begin position="7"/>
        <end position="246"/>
    </location>
</feature>